<dbReference type="Proteomes" id="UP000515159">
    <property type="component" value="Chromosome 6"/>
</dbReference>
<keyword evidence="8" id="KW-1015">Disulfide bond</keyword>
<gene>
    <name evidence="14" type="primary">LOC117362946</name>
</gene>
<dbReference type="InterPro" id="IPR001839">
    <property type="entry name" value="TGF-b_C"/>
</dbReference>
<evidence type="ECO:0000256" key="8">
    <source>
        <dbReference type="ARBA" id="ARBA00023157"/>
    </source>
</evidence>
<keyword evidence="7 10" id="KW-0339">Growth factor</keyword>
<dbReference type="RefSeq" id="XP_033805925.1">
    <property type="nucleotide sequence ID" value="XM_033950034.1"/>
</dbReference>
<comment type="similarity">
    <text evidence="2 10">Belongs to the TGF-beta family.</text>
</comment>
<dbReference type="InParanoid" id="A0A6P8RAQ3"/>
<dbReference type="CDD" id="cd13759">
    <property type="entry name" value="TGF_beta_NODAL"/>
    <property type="match status" value="1"/>
</dbReference>
<sequence length="453" mass="51582">MKRLILDRSKTEEAQKQDLHNSIKKPPEMGLQRSTPSLELLSLCLLLWIQEGPCKSTHLGQVGKESPPSSQRLKTVATVYGIKHSHQALRYPLYMMQLYKSFTMGNHSGLPPLEHPVLQEADTVLSLFAKNCLEVANRWTLSFDLSSVSGSYEVQLAELRVRLPSFSQSMNVTVDIYHNHDRICGENQICQDKHYLGTFSTNPSIHPGSSWKVFNVTQMLKQWIHQGTDLHDGEYSQIHYLLEDAGEEKAEPDSISVGLTNEWKEMQQENYSTPVPHNTMDRVMLVIFSKNKPSGPSSGGPSLIKEAQRSKYVLLDIADAMGNRRHRRNRKERHRIKVGNPPSRLTEEGKPLCRKVDMLVDFEHIGWGSWIVYPKRYNAYRCEGICPAPVDESFNPTNHAYMQSLVSLYQPEKIVCPSCVPVKMSSLSMLYYENDEVVLRHHADMVVEDCGCN</sequence>
<evidence type="ECO:0000256" key="9">
    <source>
        <dbReference type="ARBA" id="ARBA00023180"/>
    </source>
</evidence>
<dbReference type="InterPro" id="IPR015615">
    <property type="entry name" value="TGF-beta-rel"/>
</dbReference>
<dbReference type="AlphaFoldDB" id="A0A6P8RAQ3"/>
<feature type="domain" description="TGF-beta family profile" evidence="12">
    <location>
        <begin position="325"/>
        <end position="453"/>
    </location>
</feature>
<keyword evidence="13" id="KW-1185">Reference proteome</keyword>
<feature type="compositionally biased region" description="Basic and acidic residues" evidence="11">
    <location>
        <begin position="1"/>
        <end position="27"/>
    </location>
</feature>
<keyword evidence="9" id="KW-0325">Glycoprotein</keyword>
<keyword evidence="3" id="KW-0217">Developmental protein</keyword>
<dbReference type="InterPro" id="IPR001111">
    <property type="entry name" value="TGF-b_propeptide"/>
</dbReference>
<proteinExistence type="inferred from homology"/>
<dbReference type="OrthoDB" id="5949851at2759"/>
<dbReference type="Gene3D" id="2.10.90.10">
    <property type="entry name" value="Cystine-knot cytokines"/>
    <property type="match status" value="1"/>
</dbReference>
<evidence type="ECO:0000256" key="5">
    <source>
        <dbReference type="ARBA" id="ARBA00022685"/>
    </source>
</evidence>
<organism evidence="13 14">
    <name type="scientific">Geotrypetes seraphini</name>
    <name type="common">Gaboon caecilian</name>
    <name type="synonym">Caecilia seraphini</name>
    <dbReference type="NCBI Taxonomy" id="260995"/>
    <lineage>
        <taxon>Eukaryota</taxon>
        <taxon>Metazoa</taxon>
        <taxon>Chordata</taxon>
        <taxon>Craniata</taxon>
        <taxon>Vertebrata</taxon>
        <taxon>Euteleostomi</taxon>
        <taxon>Amphibia</taxon>
        <taxon>Gymnophiona</taxon>
        <taxon>Geotrypetes</taxon>
    </lineage>
</organism>
<accession>A0A6P8RAQ3</accession>
<dbReference type="SUPFAM" id="SSF57501">
    <property type="entry name" value="Cystine-knot cytokines"/>
    <property type="match status" value="1"/>
</dbReference>
<dbReference type="PANTHER" id="PTHR11848">
    <property type="entry name" value="TGF-BETA FAMILY"/>
    <property type="match status" value="1"/>
</dbReference>
<dbReference type="InterPro" id="IPR029034">
    <property type="entry name" value="Cystine-knot_cytokine"/>
</dbReference>
<evidence type="ECO:0000256" key="6">
    <source>
        <dbReference type="ARBA" id="ARBA00022729"/>
    </source>
</evidence>
<dbReference type="Pfam" id="PF00688">
    <property type="entry name" value="TGFb_propeptide"/>
    <property type="match status" value="1"/>
</dbReference>
<dbReference type="GO" id="GO:0005615">
    <property type="term" value="C:extracellular space"/>
    <property type="evidence" value="ECO:0007669"/>
    <property type="project" value="TreeGrafter"/>
</dbReference>
<dbReference type="PROSITE" id="PS00250">
    <property type="entry name" value="TGF_BETA_1"/>
    <property type="match status" value="1"/>
</dbReference>
<comment type="subcellular location">
    <subcellularLocation>
        <location evidence="1">Secreted</location>
    </subcellularLocation>
</comment>
<dbReference type="FunCoup" id="A0A6P8RAQ3">
    <property type="interactions" value="370"/>
</dbReference>
<dbReference type="GO" id="GO:0005125">
    <property type="term" value="F:cytokine activity"/>
    <property type="evidence" value="ECO:0007669"/>
    <property type="project" value="TreeGrafter"/>
</dbReference>
<dbReference type="GO" id="GO:0008083">
    <property type="term" value="F:growth factor activity"/>
    <property type="evidence" value="ECO:0007669"/>
    <property type="project" value="UniProtKB-KW"/>
</dbReference>
<dbReference type="Pfam" id="PF00019">
    <property type="entry name" value="TGF_beta"/>
    <property type="match status" value="1"/>
</dbReference>
<dbReference type="KEGG" id="gsh:117362946"/>
<dbReference type="SMART" id="SM00204">
    <property type="entry name" value="TGFB"/>
    <property type="match status" value="1"/>
</dbReference>
<keyword evidence="6" id="KW-0732">Signal</keyword>
<dbReference type="GO" id="GO:0007369">
    <property type="term" value="P:gastrulation"/>
    <property type="evidence" value="ECO:0007669"/>
    <property type="project" value="UniProtKB-ARBA"/>
</dbReference>
<dbReference type="GeneID" id="117362946"/>
<evidence type="ECO:0000313" key="14">
    <source>
        <dbReference type="RefSeq" id="XP_033805925.1"/>
    </source>
</evidence>
<keyword evidence="4" id="KW-0964">Secreted</keyword>
<dbReference type="Gene3D" id="2.60.120.970">
    <property type="match status" value="1"/>
</dbReference>
<dbReference type="PANTHER" id="PTHR11848:SF159">
    <property type="entry name" value="NODAL HOMOLOG"/>
    <property type="match status" value="1"/>
</dbReference>
<protein>
    <submittedName>
        <fullName evidence="14">Nodal homolog 2-A-like</fullName>
    </submittedName>
</protein>
<evidence type="ECO:0000256" key="1">
    <source>
        <dbReference type="ARBA" id="ARBA00004613"/>
    </source>
</evidence>
<keyword evidence="5" id="KW-0165">Cleavage on pair of basic residues</keyword>
<name>A0A6P8RAQ3_GEOSA</name>
<evidence type="ECO:0000256" key="10">
    <source>
        <dbReference type="RuleBase" id="RU000354"/>
    </source>
</evidence>
<dbReference type="PROSITE" id="PS51362">
    <property type="entry name" value="TGF_BETA_2"/>
    <property type="match status" value="1"/>
</dbReference>
<evidence type="ECO:0000256" key="7">
    <source>
        <dbReference type="ARBA" id="ARBA00023030"/>
    </source>
</evidence>
<evidence type="ECO:0000259" key="12">
    <source>
        <dbReference type="PROSITE" id="PS51362"/>
    </source>
</evidence>
<dbReference type="FunFam" id="2.10.90.10:FF:000026">
    <property type="entry name" value="Nodal homolog 3-A"/>
    <property type="match status" value="1"/>
</dbReference>
<evidence type="ECO:0000256" key="11">
    <source>
        <dbReference type="SAM" id="MobiDB-lite"/>
    </source>
</evidence>
<evidence type="ECO:0000256" key="4">
    <source>
        <dbReference type="ARBA" id="ARBA00022525"/>
    </source>
</evidence>
<evidence type="ECO:0000256" key="3">
    <source>
        <dbReference type="ARBA" id="ARBA00022473"/>
    </source>
</evidence>
<evidence type="ECO:0000256" key="2">
    <source>
        <dbReference type="ARBA" id="ARBA00006656"/>
    </source>
</evidence>
<evidence type="ECO:0000313" key="13">
    <source>
        <dbReference type="Proteomes" id="UP000515159"/>
    </source>
</evidence>
<feature type="region of interest" description="Disordered" evidence="11">
    <location>
        <begin position="1"/>
        <end position="31"/>
    </location>
</feature>
<dbReference type="InterPro" id="IPR017948">
    <property type="entry name" value="TGFb_CS"/>
</dbReference>
<dbReference type="GO" id="GO:0009888">
    <property type="term" value="P:tissue development"/>
    <property type="evidence" value="ECO:0007669"/>
    <property type="project" value="UniProtKB-ARBA"/>
</dbReference>
<reference evidence="14" key="1">
    <citation type="submission" date="2025-08" db="UniProtKB">
        <authorList>
            <consortium name="RefSeq"/>
        </authorList>
    </citation>
    <scope>IDENTIFICATION</scope>
</reference>